<evidence type="ECO:0000313" key="2">
    <source>
        <dbReference type="EMBL" id="MPC73943.1"/>
    </source>
</evidence>
<feature type="compositionally biased region" description="Basic and acidic residues" evidence="1">
    <location>
        <begin position="8"/>
        <end position="24"/>
    </location>
</feature>
<feature type="region of interest" description="Disordered" evidence="1">
    <location>
        <begin position="64"/>
        <end position="112"/>
    </location>
</feature>
<dbReference type="AlphaFoldDB" id="A0A5B7HVE2"/>
<organism evidence="2 3">
    <name type="scientific">Portunus trituberculatus</name>
    <name type="common">Swimming crab</name>
    <name type="synonym">Neptunus trituberculatus</name>
    <dbReference type="NCBI Taxonomy" id="210409"/>
    <lineage>
        <taxon>Eukaryota</taxon>
        <taxon>Metazoa</taxon>
        <taxon>Ecdysozoa</taxon>
        <taxon>Arthropoda</taxon>
        <taxon>Crustacea</taxon>
        <taxon>Multicrustacea</taxon>
        <taxon>Malacostraca</taxon>
        <taxon>Eumalacostraca</taxon>
        <taxon>Eucarida</taxon>
        <taxon>Decapoda</taxon>
        <taxon>Pleocyemata</taxon>
        <taxon>Brachyura</taxon>
        <taxon>Eubrachyura</taxon>
        <taxon>Portunoidea</taxon>
        <taxon>Portunidae</taxon>
        <taxon>Portuninae</taxon>
        <taxon>Portunus</taxon>
    </lineage>
</organism>
<evidence type="ECO:0000256" key="1">
    <source>
        <dbReference type="SAM" id="MobiDB-lite"/>
    </source>
</evidence>
<name>A0A5B7HVE2_PORTR</name>
<dbReference type="Proteomes" id="UP000324222">
    <property type="component" value="Unassembled WGS sequence"/>
</dbReference>
<accession>A0A5B7HVE2</accession>
<evidence type="ECO:0000313" key="3">
    <source>
        <dbReference type="Proteomes" id="UP000324222"/>
    </source>
</evidence>
<comment type="caution">
    <text evidence="2">The sequence shown here is derived from an EMBL/GenBank/DDBJ whole genome shotgun (WGS) entry which is preliminary data.</text>
</comment>
<feature type="compositionally biased region" description="Low complexity" evidence="1">
    <location>
        <begin position="73"/>
        <end position="101"/>
    </location>
</feature>
<gene>
    <name evidence="2" type="ORF">E2C01_068286</name>
</gene>
<dbReference type="EMBL" id="VSRR010037883">
    <property type="protein sequence ID" value="MPC73943.1"/>
    <property type="molecule type" value="Genomic_DNA"/>
</dbReference>
<feature type="region of interest" description="Disordered" evidence="1">
    <location>
        <begin position="1"/>
        <end position="24"/>
    </location>
</feature>
<sequence length="112" mass="12496">MKGRKVRREVSKAGDVRRREWRPKGEIKLGHSLFAFSREEQNTSKPRRSFLSTCRGEFYKEKAALREQEEEQQQQSREAGSSSSISEAPGEQPDGAASAGASGSGERRTPVL</sequence>
<proteinExistence type="predicted"/>
<reference evidence="2 3" key="1">
    <citation type="submission" date="2019-05" db="EMBL/GenBank/DDBJ databases">
        <title>Another draft genome of Portunus trituberculatus and its Hox gene families provides insights of decapod evolution.</title>
        <authorList>
            <person name="Jeong J.-H."/>
            <person name="Song I."/>
            <person name="Kim S."/>
            <person name="Choi T."/>
            <person name="Kim D."/>
            <person name="Ryu S."/>
            <person name="Kim W."/>
        </authorList>
    </citation>
    <scope>NUCLEOTIDE SEQUENCE [LARGE SCALE GENOMIC DNA]</scope>
    <source>
        <tissue evidence="2">Muscle</tissue>
    </source>
</reference>
<protein>
    <submittedName>
        <fullName evidence="2">Uncharacterized protein</fullName>
    </submittedName>
</protein>
<keyword evidence="3" id="KW-1185">Reference proteome</keyword>